<dbReference type="EMBL" id="CP019082">
    <property type="protein sequence ID" value="APW59629.1"/>
    <property type="molecule type" value="Genomic_DNA"/>
</dbReference>
<dbReference type="SUPFAM" id="SSF52172">
    <property type="entry name" value="CheY-like"/>
    <property type="match status" value="1"/>
</dbReference>
<proteinExistence type="predicted"/>
<evidence type="ECO:0008006" key="3">
    <source>
        <dbReference type="Google" id="ProtNLM"/>
    </source>
</evidence>
<keyword evidence="2" id="KW-1185">Reference proteome</keyword>
<sequence>MRNMTILTITRRSEWLVGMRPVLHAMGQRRLIVAESMEEAGRLLEVVEPQLIVVHVDGEEFSYEQFDLLLWANSVSPRPAPVLVMVNGYSTEQATILFRMGVEEYLCEAEHGDRLDAIVDGLIARAPAGRRSHEIHSEAAASGKPAFRGPVAASLA</sequence>
<dbReference type="InterPro" id="IPR011006">
    <property type="entry name" value="CheY-like_superfamily"/>
</dbReference>
<evidence type="ECO:0000313" key="2">
    <source>
        <dbReference type="Proteomes" id="UP000186309"/>
    </source>
</evidence>
<dbReference type="Proteomes" id="UP000186309">
    <property type="component" value="Chromosome"/>
</dbReference>
<gene>
    <name evidence="1" type="ORF">BSF38_01056</name>
</gene>
<accession>A0A1U7CL24</accession>
<organism evidence="1 2">
    <name type="scientific">Paludisphaera borealis</name>
    <dbReference type="NCBI Taxonomy" id="1387353"/>
    <lineage>
        <taxon>Bacteria</taxon>
        <taxon>Pseudomonadati</taxon>
        <taxon>Planctomycetota</taxon>
        <taxon>Planctomycetia</taxon>
        <taxon>Isosphaerales</taxon>
        <taxon>Isosphaeraceae</taxon>
        <taxon>Paludisphaera</taxon>
    </lineage>
</organism>
<protein>
    <recommendedName>
        <fullName evidence="3">Response regulatory domain-containing protein</fullName>
    </recommendedName>
</protein>
<dbReference type="KEGG" id="pbor:BSF38_01056"/>
<reference evidence="2" key="1">
    <citation type="submission" date="2016-12" db="EMBL/GenBank/DDBJ databases">
        <title>Comparative genomics of four Isosphaeraceae planctomycetes: a common pool of plasmids and glycoside hydrolase genes.</title>
        <authorList>
            <person name="Ivanova A."/>
        </authorList>
    </citation>
    <scope>NUCLEOTIDE SEQUENCE [LARGE SCALE GENOMIC DNA]</scope>
    <source>
        <strain evidence="2">PX4</strain>
    </source>
</reference>
<evidence type="ECO:0000313" key="1">
    <source>
        <dbReference type="EMBL" id="APW59629.1"/>
    </source>
</evidence>
<name>A0A1U7CL24_9BACT</name>
<dbReference type="AlphaFoldDB" id="A0A1U7CL24"/>